<reference evidence="1 2" key="1">
    <citation type="submission" date="2019-03" db="EMBL/GenBank/DDBJ databases">
        <title>Algoriphagus sp. nov, a new strain isolated from root system soil of mangrove plant Kandelia.</title>
        <authorList>
            <person name="Yin Q."/>
            <person name="Wang K."/>
            <person name="Song Z."/>
        </authorList>
    </citation>
    <scope>NUCLEOTIDE SEQUENCE [LARGE SCALE GENOMIC DNA]</scope>
    <source>
        <strain evidence="1 2">XY-J91</strain>
    </source>
</reference>
<proteinExistence type="predicted"/>
<dbReference type="InterPro" id="IPR027417">
    <property type="entry name" value="P-loop_NTPase"/>
</dbReference>
<dbReference type="OrthoDB" id="856045at2"/>
<gene>
    <name evidence="1" type="ORF">E4S40_10790</name>
</gene>
<sequence length="1070" mass="124264">MMEMNKFSTSTNIIRDSERGINYIATPNSLRVINQIEVDYSRGIHSFNLIGSYGTGKSSFLWALEKSIKGEKDFFNSNFLRNKDVEVWKFVGKYGSFINVISDFLDLDSERTEDVLSELFSRFYKLKESGKGLVFIVDEFGKFLEFASKNNPERELYFIQEIAEFINDPHVDAILITAVHQNFDAYSYELNSAQRQEWTKVKGRFREITFNEPVEQLLYLAAETLDSRVKGDGYHESLVDLGLNLLQSSKVFNINPDYAKEISRKLDPLDIISANVLTLSLQKYGQNERSLFTFLETESKLHTLSENQFFHLGEVYDYLISNFYSFLNSRYNPDFAIWVSIKNALEAIELQWLENIEEGKAIVKAIGLLNLTANYGSKMDFAFLSNYASSFMGIEAPEEIIGKLENSKIIIYRGYNSRYSLFEGTDLDITEALTLAEDKVNEVIDVVGLLKKEYEFEPLLAKSYSYRNGTPRIFEFIISENPVEKIPEDDTDGFVNLIFNNSFSENDVIQISRNCEEAILFGFFKNYDSIKTQLFEIEKTRKVIEENLSDKVAVKELNNILDHQKRLLNHYVVNNLYNDSKQVSWIFKGRIYEVLNKRDFNKLLSTICIEIYFKTPRFKNELVNRHKISPTIHTAKRNYLKSLVNNWEFPDLGFDKDRFPPEKTIYLTLLKENGLEPYTENLEDRAQRLRDSSFAYLWETSVEFLNSSKKNKLPLSEFVDILSKRPYKLKQGLIDFWLGSFLFLKRDEFALFGESGYIPYITEDILELVIKYPRKYQIKAFDLEGVKMDLFNNYRVFLNQATTKAPSNETFIETIRPFLVFYRDLKPYAKETLRLSKSALAIRSAIANSKEPEKTFFEDFPTALGFSISNIQGSQDDFNSYIQKLQDAIREIRKSLDGLFERLEGFIQDEIIGEKVDFEVYKSLLEKRYKKINRHLCLPHQKTFLMRIDSPLEERNLWLSSISQALIGTPLESINDVEEVKLFKKFKEVILELDSLNRIASSGFDFQKEEAIEIEMSSFGNQKSKNLIRLPKSKIEDAGDILSNLEKSLSGDKRTDIYALAKLLNKLMNS</sequence>
<evidence type="ECO:0000313" key="2">
    <source>
        <dbReference type="Proteomes" id="UP000297647"/>
    </source>
</evidence>
<keyword evidence="2" id="KW-1185">Reference proteome</keyword>
<dbReference type="EMBL" id="SPSB01000003">
    <property type="protein sequence ID" value="TFV94499.1"/>
    <property type="molecule type" value="Genomic_DNA"/>
</dbReference>
<dbReference type="Gene3D" id="3.40.50.300">
    <property type="entry name" value="P-loop containing nucleotide triphosphate hydrolases"/>
    <property type="match status" value="1"/>
</dbReference>
<dbReference type="AlphaFoldDB" id="A0A4Y9QPH6"/>
<protein>
    <recommendedName>
        <fullName evidence="3">ATP-binding protein</fullName>
    </recommendedName>
</protein>
<evidence type="ECO:0000313" key="1">
    <source>
        <dbReference type="EMBL" id="TFV94499.1"/>
    </source>
</evidence>
<accession>A0A4Y9QPH6</accession>
<organism evidence="1 2">
    <name type="scientific">Algoriphagus kandeliae</name>
    <dbReference type="NCBI Taxonomy" id="2562278"/>
    <lineage>
        <taxon>Bacteria</taxon>
        <taxon>Pseudomonadati</taxon>
        <taxon>Bacteroidota</taxon>
        <taxon>Cytophagia</taxon>
        <taxon>Cytophagales</taxon>
        <taxon>Cyclobacteriaceae</taxon>
        <taxon>Algoriphagus</taxon>
    </lineage>
</organism>
<dbReference type="SUPFAM" id="SSF52540">
    <property type="entry name" value="P-loop containing nucleoside triphosphate hydrolases"/>
    <property type="match status" value="1"/>
</dbReference>
<dbReference type="Proteomes" id="UP000297647">
    <property type="component" value="Unassembled WGS sequence"/>
</dbReference>
<evidence type="ECO:0008006" key="3">
    <source>
        <dbReference type="Google" id="ProtNLM"/>
    </source>
</evidence>
<name>A0A4Y9QPH6_9BACT</name>
<comment type="caution">
    <text evidence="1">The sequence shown here is derived from an EMBL/GenBank/DDBJ whole genome shotgun (WGS) entry which is preliminary data.</text>
</comment>